<dbReference type="GO" id="GO:0032259">
    <property type="term" value="P:methylation"/>
    <property type="evidence" value="ECO:0007669"/>
    <property type="project" value="UniProtKB-KW"/>
</dbReference>
<keyword evidence="4" id="KW-0949">S-adenosyl-L-methionine</keyword>
<evidence type="ECO:0000256" key="2">
    <source>
        <dbReference type="ARBA" id="ARBA00022603"/>
    </source>
</evidence>
<keyword evidence="2" id="KW-0489">Methyltransferase</keyword>
<dbReference type="InterPro" id="IPR011639">
    <property type="entry name" value="MethylTrfase_TaqI-like_dom"/>
</dbReference>
<feature type="domain" description="Type II methyltransferase M.TaqI-like" evidence="6">
    <location>
        <begin position="582"/>
        <end position="817"/>
    </location>
</feature>
<comment type="catalytic activity">
    <reaction evidence="5">
        <text>a 2'-deoxyadenosine in DNA + S-adenosyl-L-methionine = an N(6)-methyl-2'-deoxyadenosine in DNA + S-adenosyl-L-homocysteine + H(+)</text>
        <dbReference type="Rhea" id="RHEA:15197"/>
        <dbReference type="Rhea" id="RHEA-COMP:12418"/>
        <dbReference type="Rhea" id="RHEA-COMP:12419"/>
        <dbReference type="ChEBI" id="CHEBI:15378"/>
        <dbReference type="ChEBI" id="CHEBI:57856"/>
        <dbReference type="ChEBI" id="CHEBI:59789"/>
        <dbReference type="ChEBI" id="CHEBI:90615"/>
        <dbReference type="ChEBI" id="CHEBI:90616"/>
        <dbReference type="EC" id="2.1.1.72"/>
    </reaction>
</comment>
<keyword evidence="8" id="KW-1185">Reference proteome</keyword>
<reference evidence="7 8" key="1">
    <citation type="submission" date="2019-12" db="EMBL/GenBank/DDBJ databases">
        <title>Deinococcus sp. HMF7620 Genome sequencing and assembly.</title>
        <authorList>
            <person name="Kang H."/>
            <person name="Kim H."/>
            <person name="Joh K."/>
        </authorList>
    </citation>
    <scope>NUCLEOTIDE SEQUENCE [LARGE SCALE GENOMIC DNA]</scope>
    <source>
        <strain evidence="7 8">HMF7620</strain>
    </source>
</reference>
<dbReference type="PROSITE" id="PS00092">
    <property type="entry name" value="N6_MTASE"/>
    <property type="match status" value="1"/>
</dbReference>
<dbReference type="SUPFAM" id="SSF53335">
    <property type="entry name" value="S-adenosyl-L-methionine-dependent methyltransferases"/>
    <property type="match status" value="1"/>
</dbReference>
<evidence type="ECO:0000256" key="4">
    <source>
        <dbReference type="ARBA" id="ARBA00022691"/>
    </source>
</evidence>
<dbReference type="PANTHER" id="PTHR33841:SF1">
    <property type="entry name" value="DNA METHYLTRANSFERASE A"/>
    <property type="match status" value="1"/>
</dbReference>
<accession>A0A7C9I029</accession>
<dbReference type="AlphaFoldDB" id="A0A7C9I029"/>
<organism evidence="7 8">
    <name type="scientific">Deinococcus arboris</name>
    <dbReference type="NCBI Taxonomy" id="2682977"/>
    <lineage>
        <taxon>Bacteria</taxon>
        <taxon>Thermotogati</taxon>
        <taxon>Deinococcota</taxon>
        <taxon>Deinococci</taxon>
        <taxon>Deinococcales</taxon>
        <taxon>Deinococcaceae</taxon>
        <taxon>Deinococcus</taxon>
    </lineage>
</organism>
<dbReference type="InterPro" id="IPR002052">
    <property type="entry name" value="DNA_methylase_N6_adenine_CS"/>
</dbReference>
<dbReference type="GO" id="GO:0006304">
    <property type="term" value="P:DNA modification"/>
    <property type="evidence" value="ECO:0007669"/>
    <property type="project" value="InterPro"/>
</dbReference>
<evidence type="ECO:0000313" key="7">
    <source>
        <dbReference type="EMBL" id="MVN87615.1"/>
    </source>
</evidence>
<dbReference type="Proteomes" id="UP000483286">
    <property type="component" value="Unassembled WGS sequence"/>
</dbReference>
<dbReference type="GO" id="GO:0009007">
    <property type="term" value="F:site-specific DNA-methyltransferase (adenine-specific) activity"/>
    <property type="evidence" value="ECO:0007669"/>
    <property type="project" value="UniProtKB-EC"/>
</dbReference>
<dbReference type="GO" id="GO:0003676">
    <property type="term" value="F:nucleic acid binding"/>
    <property type="evidence" value="ECO:0007669"/>
    <property type="project" value="InterPro"/>
</dbReference>
<dbReference type="PRINTS" id="PR00507">
    <property type="entry name" value="N12N6MTFRASE"/>
</dbReference>
<proteinExistence type="predicted"/>
<evidence type="ECO:0000256" key="5">
    <source>
        <dbReference type="ARBA" id="ARBA00047942"/>
    </source>
</evidence>
<dbReference type="InterPro" id="IPR029063">
    <property type="entry name" value="SAM-dependent_MTases_sf"/>
</dbReference>
<evidence type="ECO:0000256" key="3">
    <source>
        <dbReference type="ARBA" id="ARBA00022679"/>
    </source>
</evidence>
<sequence>MTDQAPSPQALRKALQAPDLRPLFTEELGWDNPQGGSISEEADGQTFTFTPLARKVNFVVYRASPTQDGKLPGRDIIRKLERKLDAKAAERLVIYSNAGGDQALWVRHKKEQGKAASLYTVEYKRGLRNEALIYYLKSLYVSLDEDLNGLTTIDVARKASNIEIEKVTKKFYKEFDRIRSTFKDQIAGVEGEDREHYAGLTLNRLMFVYFIQKKEYLDGDLDYLRNRLKKVQAQRGSGKFQSFYRAFLLRLFHEGLGAVPHDPALTSLIGKVPYLNGGLFEEHRIEQENGAIEIPDAAFEKVFAFFEGWRWTIDERAEAEADESGKPEINPDVLGYIFEQYINNKQMGAYYTKEDITEYISKNTILPFVLKHAREDCRVAFEGERTVWDLLKENPDRYIHAAIRKGSEYELPEHIKAGLDPNQPDLLKKREAWNKRADDEYALPTEIWREVVARRNRYAEVRGKLERGEVQSVPELITLNLDIITFAQDVIRYAEGSELIRAIWKAIITVTVLDPACGSGAFLFAAAGILAPLYHLCLERMAGMVAALAVGDNKLPDFREVLAEQTHHDPQYYVLKQIIIRNLYGVDIMAEAVEIAKLRLFLKLMAFSQKDDYKPNMGLEPLPDIDFNIRTGNTLVGYATREEAEHAVRGALLSTSAVTWEQIEEKAGEIDLLEELFREQQLKRGGQVTPANKKELRDRLVELEALLNSYLAADYGIDEKKKPGSFEAWRKSHQPFHWFIEFHHVMGRGGFDCIVGNPPYVAASSVGYKILGKKYPDIYANVSERSLALSRSDGTVGLIVPISLMFSDGFFDLRKKISSSGYSYFSTFDILPSPLFTGAAVRCTIFMVSKGIQPETLSTTRMYRWRSVFRPYLMEVIEYGIYKDKVFKRNEFIRSSNGQVLSVVLKLFDGSTQRHGGSKIGYGKAALNFISAFTTAPPNLDLETLESVPSNQVGWLNIPSRISGEVALASLVGELYLTAWLAVGDGFHVTSGLLNDYLANISKMNSRALDLLRKIGIILGEEKNLALRFKSHAGYYVGNYNYRSLHDYTRRADLIILSNLGLNWLQAVEIFDNIQRVLAVNELAGEKGIPTKVKSMFPISLSDKTKSILNEVDAYIMEQYNIDEDQLNYVLLEDIGIWMKNS</sequence>
<keyword evidence="3" id="KW-0808">Transferase</keyword>
<dbReference type="InterPro" id="IPR050953">
    <property type="entry name" value="N4_N6_ade-DNA_methylase"/>
</dbReference>
<dbReference type="EC" id="2.1.1.72" evidence="1"/>
<name>A0A7C9I029_9DEIO</name>
<evidence type="ECO:0000313" key="8">
    <source>
        <dbReference type="Proteomes" id="UP000483286"/>
    </source>
</evidence>
<evidence type="ECO:0000256" key="1">
    <source>
        <dbReference type="ARBA" id="ARBA00011900"/>
    </source>
</evidence>
<dbReference type="Pfam" id="PF07669">
    <property type="entry name" value="Eco57I"/>
    <property type="match status" value="1"/>
</dbReference>
<dbReference type="EMBL" id="WQLB01000016">
    <property type="protein sequence ID" value="MVN87615.1"/>
    <property type="molecule type" value="Genomic_DNA"/>
</dbReference>
<evidence type="ECO:0000259" key="6">
    <source>
        <dbReference type="Pfam" id="PF07669"/>
    </source>
</evidence>
<dbReference type="PANTHER" id="PTHR33841">
    <property type="entry name" value="DNA METHYLTRANSFERASE YEEA-RELATED"/>
    <property type="match status" value="1"/>
</dbReference>
<protein>
    <recommendedName>
        <fullName evidence="1">site-specific DNA-methyltransferase (adenine-specific)</fullName>
        <ecNumber evidence="1">2.1.1.72</ecNumber>
    </recommendedName>
</protein>
<gene>
    <name evidence="7" type="ORF">GO986_12645</name>
</gene>
<dbReference type="RefSeq" id="WP_157459668.1">
    <property type="nucleotide sequence ID" value="NZ_WQLB01000016.1"/>
</dbReference>
<dbReference type="Gene3D" id="3.40.50.150">
    <property type="entry name" value="Vaccinia Virus protein VP39"/>
    <property type="match status" value="1"/>
</dbReference>
<comment type="caution">
    <text evidence="7">The sequence shown here is derived from an EMBL/GenBank/DDBJ whole genome shotgun (WGS) entry which is preliminary data.</text>
</comment>